<proteinExistence type="predicted"/>
<comment type="caution">
    <text evidence="1">The sequence shown here is derived from an EMBL/GenBank/DDBJ whole genome shotgun (WGS) entry which is preliminary data.</text>
</comment>
<protein>
    <submittedName>
        <fullName evidence="1">Uncharacterized protein</fullName>
    </submittedName>
</protein>
<sequence length="285" mass="33227">MCKQLKSWIDEKGKAWEEVEETCDRCGGAGFHIGNGWEHYNGSACFKCDGKKYIRTNRRILTDKEKQYKETARLKRETKAKETEFADRMKRIERMNSDDKKSVGFVTDTIYIILDENSFDIKEELKLQGARWNNSFRSWIFLEGNENIEKYITKRVNYLEVADICLSYEGDTVERVSFEYATLCEYVENAKRELLGDTEYIGTIADKIEIKITLENVFSYDTQYGTMRISIFKDEKGNFLKWNSKTTLDLEIGEVAIIKGTIKAHEEYGTTKQKQTVLTRVKMIG</sequence>
<dbReference type="AlphaFoldDB" id="A0A401UST5"/>
<evidence type="ECO:0000313" key="2">
    <source>
        <dbReference type="Proteomes" id="UP000287872"/>
    </source>
</evidence>
<name>A0A401UST5_9CLOT</name>
<dbReference type="RefSeq" id="WP_125005442.1">
    <property type="nucleotide sequence ID" value="NZ_BHYK01000037.1"/>
</dbReference>
<organism evidence="1 2">
    <name type="scientific">Clostridium tagluense</name>
    <dbReference type="NCBI Taxonomy" id="360422"/>
    <lineage>
        <taxon>Bacteria</taxon>
        <taxon>Bacillati</taxon>
        <taxon>Bacillota</taxon>
        <taxon>Clostridia</taxon>
        <taxon>Eubacteriales</taxon>
        <taxon>Clostridiaceae</taxon>
        <taxon>Clostridium</taxon>
    </lineage>
</organism>
<dbReference type="Proteomes" id="UP000287872">
    <property type="component" value="Unassembled WGS sequence"/>
</dbReference>
<dbReference type="Gene3D" id="6.20.20.10">
    <property type="match status" value="1"/>
</dbReference>
<keyword evidence="2" id="KW-1185">Reference proteome</keyword>
<dbReference type="EMBL" id="BHYK01000037">
    <property type="protein sequence ID" value="GCD12615.1"/>
    <property type="molecule type" value="Genomic_DNA"/>
</dbReference>
<evidence type="ECO:0000313" key="1">
    <source>
        <dbReference type="EMBL" id="GCD12615.1"/>
    </source>
</evidence>
<accession>A0A401UST5</accession>
<gene>
    <name evidence="1" type="ORF">Ctaglu_42380</name>
</gene>
<reference evidence="1 2" key="1">
    <citation type="submission" date="2018-11" db="EMBL/GenBank/DDBJ databases">
        <title>Genome sequencing and assembly of Clostridium tagluense strain A121.</title>
        <authorList>
            <person name="Murakami T."/>
            <person name="Segawa T."/>
            <person name="Shcherbakova V.A."/>
            <person name="Mori H."/>
            <person name="Yoshimura Y."/>
        </authorList>
    </citation>
    <scope>NUCLEOTIDE SEQUENCE [LARGE SCALE GENOMIC DNA]</scope>
    <source>
        <strain evidence="1 2">A121</strain>
    </source>
</reference>